<dbReference type="SUPFAM" id="SSF50494">
    <property type="entry name" value="Trypsin-like serine proteases"/>
    <property type="match status" value="1"/>
</dbReference>
<dbReference type="InterPro" id="IPR009003">
    <property type="entry name" value="Peptidase_S1_PA"/>
</dbReference>
<dbReference type="InterPro" id="IPR043504">
    <property type="entry name" value="Peptidase_S1_PA_chymotrypsin"/>
</dbReference>
<keyword evidence="2" id="KW-0720">Serine protease</keyword>
<dbReference type="PRINTS" id="PR00722">
    <property type="entry name" value="CHYMOTRYPSIN"/>
</dbReference>
<dbReference type="PROSITE" id="PS00135">
    <property type="entry name" value="TRYPSIN_SER"/>
    <property type="match status" value="1"/>
</dbReference>
<dbReference type="PANTHER" id="PTHR24252">
    <property type="entry name" value="ACROSIN-RELATED"/>
    <property type="match status" value="1"/>
</dbReference>
<protein>
    <submittedName>
        <fullName evidence="5">Oidioi.mRNA.OKI2018_I69.PAR.g12650.t1.cds</fullName>
    </submittedName>
</protein>
<feature type="domain" description="Peptidase S1" evidence="4">
    <location>
        <begin position="28"/>
        <end position="260"/>
    </location>
</feature>
<gene>
    <name evidence="5" type="ORF">OKIOD_LOCUS4208</name>
</gene>
<name>A0ABN7S1H8_OIKDI</name>
<dbReference type="CDD" id="cd00190">
    <property type="entry name" value="Tryp_SPc"/>
    <property type="match status" value="1"/>
</dbReference>
<dbReference type="InterPro" id="IPR001314">
    <property type="entry name" value="Peptidase_S1A"/>
</dbReference>
<dbReference type="Pfam" id="PF00089">
    <property type="entry name" value="Trypsin"/>
    <property type="match status" value="1"/>
</dbReference>
<evidence type="ECO:0000256" key="1">
    <source>
        <dbReference type="ARBA" id="ARBA00022670"/>
    </source>
</evidence>
<evidence type="ECO:0000313" key="6">
    <source>
        <dbReference type="Proteomes" id="UP001158576"/>
    </source>
</evidence>
<evidence type="ECO:0000256" key="2">
    <source>
        <dbReference type="ARBA" id="ARBA00022825"/>
    </source>
</evidence>
<keyword evidence="1" id="KW-0645">Protease</keyword>
<keyword evidence="3" id="KW-1015">Disulfide bond</keyword>
<sequence>MMLKSAVVALASAAHPGIKTVDTTSPFCIGCELAVNGQIPWQASLQTSGHFCGGSILSSTFVNTAAHCKQNTNFTVQVGDVDNRSGQRITTAQFIAHPRYNGSLIINDFGVIRLSSPITFNDFAQPIQLIAPSAERLPDRTPLMTSGFGYYQYQSNGVLPDRQTSRYLRWLDTEYVSVQRCKAFWQGQTIDNSVQCADVGGASICSGDSGGPLVYKVNGEYQLVGATSWAHVYCNSNGYPQGWSNLWYPEFNQWTRDQAGL</sequence>
<accession>A0ABN7S1H8</accession>
<dbReference type="InterPro" id="IPR033116">
    <property type="entry name" value="TRYPSIN_SER"/>
</dbReference>
<keyword evidence="2" id="KW-0378">Hydrolase</keyword>
<evidence type="ECO:0000313" key="5">
    <source>
        <dbReference type="EMBL" id="CAG5090567.1"/>
    </source>
</evidence>
<evidence type="ECO:0000256" key="3">
    <source>
        <dbReference type="ARBA" id="ARBA00023157"/>
    </source>
</evidence>
<reference evidence="5 6" key="1">
    <citation type="submission" date="2021-04" db="EMBL/GenBank/DDBJ databases">
        <authorList>
            <person name="Bliznina A."/>
        </authorList>
    </citation>
    <scope>NUCLEOTIDE SEQUENCE [LARGE SCALE GENOMIC DNA]</scope>
</reference>
<dbReference type="EMBL" id="OU015568">
    <property type="protein sequence ID" value="CAG5090567.1"/>
    <property type="molecule type" value="Genomic_DNA"/>
</dbReference>
<dbReference type="SMART" id="SM00020">
    <property type="entry name" value="Tryp_SPc"/>
    <property type="match status" value="1"/>
</dbReference>
<proteinExistence type="predicted"/>
<organism evidence="5 6">
    <name type="scientific">Oikopleura dioica</name>
    <name type="common">Tunicate</name>
    <dbReference type="NCBI Taxonomy" id="34765"/>
    <lineage>
        <taxon>Eukaryota</taxon>
        <taxon>Metazoa</taxon>
        <taxon>Chordata</taxon>
        <taxon>Tunicata</taxon>
        <taxon>Appendicularia</taxon>
        <taxon>Copelata</taxon>
        <taxon>Oikopleuridae</taxon>
        <taxon>Oikopleura</taxon>
    </lineage>
</organism>
<dbReference type="Proteomes" id="UP001158576">
    <property type="component" value="Chromosome PAR"/>
</dbReference>
<dbReference type="PROSITE" id="PS50240">
    <property type="entry name" value="TRYPSIN_DOM"/>
    <property type="match status" value="1"/>
</dbReference>
<dbReference type="PANTHER" id="PTHR24252:SF7">
    <property type="entry name" value="HYALIN"/>
    <property type="match status" value="1"/>
</dbReference>
<dbReference type="InterPro" id="IPR001254">
    <property type="entry name" value="Trypsin_dom"/>
</dbReference>
<dbReference type="Gene3D" id="2.40.10.10">
    <property type="entry name" value="Trypsin-like serine proteases"/>
    <property type="match status" value="1"/>
</dbReference>
<keyword evidence="6" id="KW-1185">Reference proteome</keyword>
<evidence type="ECO:0000259" key="4">
    <source>
        <dbReference type="PROSITE" id="PS50240"/>
    </source>
</evidence>